<gene>
    <name evidence="2" type="ORF">GBAR_LOCUS23221</name>
</gene>
<evidence type="ECO:0000313" key="3">
    <source>
        <dbReference type="Proteomes" id="UP001174909"/>
    </source>
</evidence>
<feature type="compositionally biased region" description="Basic and acidic residues" evidence="1">
    <location>
        <begin position="25"/>
        <end position="36"/>
    </location>
</feature>
<reference evidence="2" key="1">
    <citation type="submission" date="2023-03" db="EMBL/GenBank/DDBJ databases">
        <authorList>
            <person name="Steffen K."/>
            <person name="Cardenas P."/>
        </authorList>
    </citation>
    <scope>NUCLEOTIDE SEQUENCE</scope>
</reference>
<comment type="caution">
    <text evidence="2">The sequence shown here is derived from an EMBL/GenBank/DDBJ whole genome shotgun (WGS) entry which is preliminary data.</text>
</comment>
<evidence type="ECO:0000313" key="2">
    <source>
        <dbReference type="EMBL" id="CAI8041837.1"/>
    </source>
</evidence>
<dbReference type="InterPro" id="IPR031747">
    <property type="entry name" value="TMEM232"/>
</dbReference>
<dbReference type="AlphaFoldDB" id="A0AA35T5Y3"/>
<name>A0AA35T5Y3_GEOBA</name>
<feature type="non-terminal residue" evidence="2">
    <location>
        <position position="1"/>
    </location>
</feature>
<keyword evidence="3" id="KW-1185">Reference proteome</keyword>
<dbReference type="EMBL" id="CASHTH010003214">
    <property type="protein sequence ID" value="CAI8041837.1"/>
    <property type="molecule type" value="Genomic_DNA"/>
</dbReference>
<proteinExistence type="predicted"/>
<protein>
    <submittedName>
        <fullName evidence="2">Uncharacterized protein</fullName>
    </submittedName>
</protein>
<accession>A0AA35T5Y3</accession>
<feature type="region of interest" description="Disordered" evidence="1">
    <location>
        <begin position="84"/>
        <end position="105"/>
    </location>
</feature>
<dbReference type="PANTHER" id="PTHR28651:SF1">
    <property type="entry name" value="TRANSMEMBRANE PROTEIN 232"/>
    <property type="match status" value="1"/>
</dbReference>
<dbReference type="PANTHER" id="PTHR28651">
    <property type="entry name" value="TRANSMEMBRANE PROTEIN 232"/>
    <property type="match status" value="1"/>
</dbReference>
<feature type="region of interest" description="Disordered" evidence="1">
    <location>
        <begin position="25"/>
        <end position="48"/>
    </location>
</feature>
<dbReference type="Proteomes" id="UP001174909">
    <property type="component" value="Unassembled WGS sequence"/>
</dbReference>
<sequence length="105" mass="11766">MPVVRVPVVHRFGIVSVSRAEQLLREGQRNNTDKHPPATSRPVVKNTAPTKISQSFIEKYNKASDNERGKLDRIVQRTFLQAKYKTGLHKSQGGGERGGRRETTA</sequence>
<evidence type="ECO:0000256" key="1">
    <source>
        <dbReference type="SAM" id="MobiDB-lite"/>
    </source>
</evidence>
<organism evidence="2 3">
    <name type="scientific">Geodia barretti</name>
    <name type="common">Barrett's horny sponge</name>
    <dbReference type="NCBI Taxonomy" id="519541"/>
    <lineage>
        <taxon>Eukaryota</taxon>
        <taxon>Metazoa</taxon>
        <taxon>Porifera</taxon>
        <taxon>Demospongiae</taxon>
        <taxon>Heteroscleromorpha</taxon>
        <taxon>Tetractinellida</taxon>
        <taxon>Astrophorina</taxon>
        <taxon>Geodiidae</taxon>
        <taxon>Geodia</taxon>
    </lineage>
</organism>